<dbReference type="InterPro" id="IPR002300">
    <property type="entry name" value="aa-tRNA-synth_Ia"/>
</dbReference>
<dbReference type="InterPro" id="IPR001412">
    <property type="entry name" value="aa-tRNA-synth_I_CS"/>
</dbReference>
<dbReference type="Gene3D" id="3.40.50.620">
    <property type="entry name" value="HUPs"/>
    <property type="match status" value="2"/>
</dbReference>
<evidence type="ECO:0000313" key="14">
    <source>
        <dbReference type="Proteomes" id="UP000176923"/>
    </source>
</evidence>
<evidence type="ECO:0000259" key="11">
    <source>
        <dbReference type="Pfam" id="PF00133"/>
    </source>
</evidence>
<dbReference type="EMBL" id="MFJL01000038">
    <property type="protein sequence ID" value="OGG13275.1"/>
    <property type="molecule type" value="Genomic_DNA"/>
</dbReference>
<keyword evidence="6 10" id="KW-0648">Protein biosynthesis</keyword>
<dbReference type="SUPFAM" id="SSF47323">
    <property type="entry name" value="Anticodon-binding domain of a subclass of class I aminoacyl-tRNA synthetases"/>
    <property type="match status" value="1"/>
</dbReference>
<dbReference type="NCBIfam" id="NF004349">
    <property type="entry name" value="PRK05729.1"/>
    <property type="match status" value="1"/>
</dbReference>
<keyword evidence="3 10" id="KW-0436">Ligase</keyword>
<dbReference type="InterPro" id="IPR033705">
    <property type="entry name" value="Anticodon_Ia_Val"/>
</dbReference>
<dbReference type="SUPFAM" id="SSF50677">
    <property type="entry name" value="ValRS/IleRS/LeuRS editing domain"/>
    <property type="match status" value="1"/>
</dbReference>
<feature type="domain" description="Aminoacyl-tRNA synthetase class Ia" evidence="11">
    <location>
        <begin position="13"/>
        <end position="594"/>
    </location>
</feature>
<keyword evidence="5 10" id="KW-0067">ATP-binding</keyword>
<name>A0A1F5ZLR8_9BACT</name>
<evidence type="ECO:0000256" key="6">
    <source>
        <dbReference type="ARBA" id="ARBA00022917"/>
    </source>
</evidence>
<dbReference type="Pfam" id="PF00133">
    <property type="entry name" value="tRNA-synt_1"/>
    <property type="match status" value="1"/>
</dbReference>
<organism evidence="13 14">
    <name type="scientific">Candidatus Gottesmanbacteria bacterium RIFCSPHIGHO2_02_FULL_39_11</name>
    <dbReference type="NCBI Taxonomy" id="1798382"/>
    <lineage>
        <taxon>Bacteria</taxon>
        <taxon>Candidatus Gottesmaniibacteriota</taxon>
    </lineage>
</organism>
<dbReference type="SUPFAM" id="SSF52374">
    <property type="entry name" value="Nucleotidylyl transferase"/>
    <property type="match status" value="1"/>
</dbReference>
<dbReference type="GO" id="GO:0004832">
    <property type="term" value="F:valine-tRNA ligase activity"/>
    <property type="evidence" value="ECO:0007669"/>
    <property type="project" value="UniProtKB-UniRule"/>
</dbReference>
<dbReference type="Gene3D" id="1.10.730.10">
    <property type="entry name" value="Isoleucyl-tRNA Synthetase, Domain 1"/>
    <property type="match status" value="1"/>
</dbReference>
<sequence>MDKVYQHKSVEEKWYKIWEEKGYFTPKIDKSKKPYTVLLPLPNANDPMHMGHALFTVEDILVRFHRMLGEPTLWLPGGDHAGIETQFVFEKKLAREGKSRFDFDRDTLYRMISDFVDQNKNINRDQMKRLGFSLDWTRYHFSLEPKIVEKVLATFQKLHHDNLIYRAERLVNFCPRCGTAFSDLEVNHEERSDLLYFIDYGSIQIATARPETIFADVAVAVNPKDKRFKKAVGKTAIIPLINKEIPIISDDAIQIDFGTGALKVTPAHDQVDYEIGLRHKLPVISTIDRFGRFIQVPQQYKGLKIAAARKMIADDLEKAGKLVKTEPLIHTVSICYRCKGTIEPMLMPQWFVKTKPLAEPAIQAVKKGRTKIVPAKRFEKLYFDWLENIHDWNISRQIVWGPRLPIWYCLDCNLELEISFIDSKGQKVSGTYKNLSDKYAFEEIEKGLQSIIAPLDATYSLTSGPCKTCGGNHILQETDTFDTWFLSGQWPLTTLDFPDGADFKYFYPTSVLDTLWDILFFWVARMMMFGLYLANDVPFRVIHLHSRVVDNHGQKMSKSKGNVVNPIEMVDKYGADALRFALVFGAAPGSDISLSEDKIRGMRNFSNKLWNIGRFLKMSSSSLSPQSSLSSSSSDKIMLSEFKKVHKKATSLIEKYQFGQAGEIIYEFIWHAFADNYIEESKDLLKENNTARLNTLLTIYQGSLKLLHPFMPFITEEINHSLFPNSDPLIISTW</sequence>
<dbReference type="InterPro" id="IPR013155">
    <property type="entry name" value="M/V/L/I-tRNA-synth_anticd-bd"/>
</dbReference>
<dbReference type="Proteomes" id="UP000176923">
    <property type="component" value="Unassembled WGS sequence"/>
</dbReference>
<feature type="domain" description="Methionyl/Valyl/Leucyl/Isoleucyl-tRNA synthetase anticodon-binding" evidence="12">
    <location>
        <begin position="635"/>
        <end position="722"/>
    </location>
</feature>
<evidence type="ECO:0000256" key="9">
    <source>
        <dbReference type="NCBIfam" id="TIGR00422"/>
    </source>
</evidence>
<accession>A0A1F5ZLR8</accession>
<dbReference type="PRINTS" id="PR00986">
    <property type="entry name" value="TRNASYNTHVAL"/>
</dbReference>
<dbReference type="Pfam" id="PF08264">
    <property type="entry name" value="Anticodon_1"/>
    <property type="match status" value="1"/>
</dbReference>
<comment type="similarity">
    <text evidence="10">Belongs to the class-I aminoacyl-tRNA synthetase family.</text>
</comment>
<dbReference type="InterPro" id="IPR002303">
    <property type="entry name" value="Valyl-tRNA_ligase"/>
</dbReference>
<dbReference type="EC" id="6.1.1.9" evidence="1 9"/>
<dbReference type="Gene3D" id="3.90.740.10">
    <property type="entry name" value="Valyl/Leucyl/Isoleucyl-tRNA synthetase, editing domain"/>
    <property type="match status" value="1"/>
</dbReference>
<evidence type="ECO:0000256" key="8">
    <source>
        <dbReference type="ARBA" id="ARBA00047552"/>
    </source>
</evidence>
<comment type="catalytic activity">
    <reaction evidence="8">
        <text>tRNA(Val) + L-valine + ATP = L-valyl-tRNA(Val) + AMP + diphosphate</text>
        <dbReference type="Rhea" id="RHEA:10704"/>
        <dbReference type="Rhea" id="RHEA-COMP:9672"/>
        <dbReference type="Rhea" id="RHEA-COMP:9708"/>
        <dbReference type="ChEBI" id="CHEBI:30616"/>
        <dbReference type="ChEBI" id="CHEBI:33019"/>
        <dbReference type="ChEBI" id="CHEBI:57762"/>
        <dbReference type="ChEBI" id="CHEBI:78442"/>
        <dbReference type="ChEBI" id="CHEBI:78537"/>
        <dbReference type="ChEBI" id="CHEBI:456215"/>
        <dbReference type="EC" id="6.1.1.9"/>
    </reaction>
</comment>
<dbReference type="NCBIfam" id="TIGR00422">
    <property type="entry name" value="valS"/>
    <property type="match status" value="1"/>
</dbReference>
<evidence type="ECO:0000256" key="5">
    <source>
        <dbReference type="ARBA" id="ARBA00022840"/>
    </source>
</evidence>
<dbReference type="PROSITE" id="PS00178">
    <property type="entry name" value="AA_TRNA_LIGASE_I"/>
    <property type="match status" value="1"/>
</dbReference>
<proteinExistence type="inferred from homology"/>
<dbReference type="CDD" id="cd07962">
    <property type="entry name" value="Anticodon_Ia_Val"/>
    <property type="match status" value="1"/>
</dbReference>
<evidence type="ECO:0000259" key="12">
    <source>
        <dbReference type="Pfam" id="PF08264"/>
    </source>
</evidence>
<dbReference type="AlphaFoldDB" id="A0A1F5ZLR8"/>
<evidence type="ECO:0000256" key="4">
    <source>
        <dbReference type="ARBA" id="ARBA00022741"/>
    </source>
</evidence>
<evidence type="ECO:0000256" key="1">
    <source>
        <dbReference type="ARBA" id="ARBA00013169"/>
    </source>
</evidence>
<dbReference type="PANTHER" id="PTHR11946:SF93">
    <property type="entry name" value="VALINE--TRNA LIGASE, CHLOROPLASTIC_MITOCHONDRIAL 2"/>
    <property type="match status" value="1"/>
</dbReference>
<keyword evidence="2" id="KW-0963">Cytoplasm</keyword>
<comment type="caution">
    <text evidence="13">The sequence shown here is derived from an EMBL/GenBank/DDBJ whole genome shotgun (WGS) entry which is preliminary data.</text>
</comment>
<dbReference type="InterPro" id="IPR014729">
    <property type="entry name" value="Rossmann-like_a/b/a_fold"/>
</dbReference>
<evidence type="ECO:0000313" key="13">
    <source>
        <dbReference type="EMBL" id="OGG13275.1"/>
    </source>
</evidence>
<evidence type="ECO:0000256" key="7">
    <source>
        <dbReference type="ARBA" id="ARBA00023146"/>
    </source>
</evidence>
<gene>
    <name evidence="13" type="ORF">A3D77_05430</name>
</gene>
<dbReference type="STRING" id="1798382.A3D77_05430"/>
<keyword evidence="4 10" id="KW-0547">Nucleotide-binding</keyword>
<dbReference type="GO" id="GO:0005829">
    <property type="term" value="C:cytosol"/>
    <property type="evidence" value="ECO:0007669"/>
    <property type="project" value="TreeGrafter"/>
</dbReference>
<dbReference type="GO" id="GO:0002161">
    <property type="term" value="F:aminoacyl-tRNA deacylase activity"/>
    <property type="evidence" value="ECO:0007669"/>
    <property type="project" value="InterPro"/>
</dbReference>
<dbReference type="CDD" id="cd00817">
    <property type="entry name" value="ValRS_core"/>
    <property type="match status" value="1"/>
</dbReference>
<evidence type="ECO:0000256" key="10">
    <source>
        <dbReference type="RuleBase" id="RU363035"/>
    </source>
</evidence>
<dbReference type="InterPro" id="IPR009008">
    <property type="entry name" value="Val/Leu/Ile-tRNA-synth_edit"/>
</dbReference>
<dbReference type="GO" id="GO:0006438">
    <property type="term" value="P:valyl-tRNA aminoacylation"/>
    <property type="evidence" value="ECO:0007669"/>
    <property type="project" value="UniProtKB-UniRule"/>
</dbReference>
<dbReference type="PANTHER" id="PTHR11946">
    <property type="entry name" value="VALYL-TRNA SYNTHETASES"/>
    <property type="match status" value="1"/>
</dbReference>
<dbReference type="InterPro" id="IPR009080">
    <property type="entry name" value="tRNAsynth_Ia_anticodon-bd"/>
</dbReference>
<evidence type="ECO:0000256" key="3">
    <source>
        <dbReference type="ARBA" id="ARBA00022598"/>
    </source>
</evidence>
<evidence type="ECO:0000256" key="2">
    <source>
        <dbReference type="ARBA" id="ARBA00022490"/>
    </source>
</evidence>
<dbReference type="GO" id="GO:0005524">
    <property type="term" value="F:ATP binding"/>
    <property type="evidence" value="ECO:0007669"/>
    <property type="project" value="UniProtKB-KW"/>
</dbReference>
<reference evidence="13 14" key="1">
    <citation type="journal article" date="2016" name="Nat. Commun.">
        <title>Thousands of microbial genomes shed light on interconnected biogeochemical processes in an aquifer system.</title>
        <authorList>
            <person name="Anantharaman K."/>
            <person name="Brown C.T."/>
            <person name="Hug L.A."/>
            <person name="Sharon I."/>
            <person name="Castelle C.J."/>
            <person name="Probst A.J."/>
            <person name="Thomas B.C."/>
            <person name="Singh A."/>
            <person name="Wilkins M.J."/>
            <person name="Karaoz U."/>
            <person name="Brodie E.L."/>
            <person name="Williams K.H."/>
            <person name="Hubbard S.S."/>
            <person name="Banfield J.F."/>
        </authorList>
    </citation>
    <scope>NUCLEOTIDE SEQUENCE [LARGE SCALE GENOMIC DNA]</scope>
</reference>
<protein>
    <recommendedName>
        <fullName evidence="1 9">Valine--tRNA ligase</fullName>
        <ecNumber evidence="1 9">6.1.1.9</ecNumber>
    </recommendedName>
</protein>
<keyword evidence="7 10" id="KW-0030">Aminoacyl-tRNA synthetase</keyword>